<keyword evidence="6" id="KW-1185">Reference proteome</keyword>
<evidence type="ECO:0000256" key="1">
    <source>
        <dbReference type="ARBA" id="ARBA00004123"/>
    </source>
</evidence>
<sequence>MGEPSFIFKCFIIFQVFEQTDFNKKHKSISFKPLNFACILKLSKSQLQEKAFKDGVIDQLYELLLEHFHIHSHTIGFPELALAAVLQLKDFVKKCKVANYCKQMKQILEKVEENSNFITKKRKTATIALSDKTAVIAWERKCQEEGTPLAKFYQTWRKLRDRELQLAISQKDQIVDTDQLPEIKRPKGPGKATEADKKEFSAIFDSNSEDSEDDAIRFLPKKERLKKQEEKAMSKEESDDSDDYSDFDSDELEQLARSGDEDEEEMEENEEAVSEEADDSDDFEDKGDIVKDFTMSSDEEN</sequence>
<dbReference type="InterPro" id="IPR005343">
    <property type="entry name" value="Noc2"/>
</dbReference>
<comment type="subcellular location">
    <subcellularLocation>
        <location evidence="1">Nucleus</location>
    </subcellularLocation>
</comment>
<proteinExistence type="inferred from homology"/>
<reference evidence="5 6" key="1">
    <citation type="submission" date="2024-11" db="EMBL/GenBank/DDBJ databases">
        <title>Chromosome-level genome assembly of the freshwater bivalve Anodonta woodiana.</title>
        <authorList>
            <person name="Chen X."/>
        </authorList>
    </citation>
    <scope>NUCLEOTIDE SEQUENCE [LARGE SCALE GENOMIC DNA]</scope>
    <source>
        <strain evidence="5">MN2024</strain>
        <tissue evidence="5">Gills</tissue>
    </source>
</reference>
<evidence type="ECO:0000256" key="3">
    <source>
        <dbReference type="ARBA" id="ARBA00023242"/>
    </source>
</evidence>
<dbReference type="EMBL" id="JBJQND010000011">
    <property type="protein sequence ID" value="KAL3861063.1"/>
    <property type="molecule type" value="Genomic_DNA"/>
</dbReference>
<name>A0ABD3VJ51_SINWO</name>
<comment type="caution">
    <text evidence="5">The sequence shown here is derived from an EMBL/GenBank/DDBJ whole genome shotgun (WGS) entry which is preliminary data.</text>
</comment>
<accession>A0ABD3VJ51</accession>
<evidence type="ECO:0000313" key="6">
    <source>
        <dbReference type="Proteomes" id="UP001634394"/>
    </source>
</evidence>
<feature type="compositionally biased region" description="Acidic residues" evidence="4">
    <location>
        <begin position="237"/>
        <end position="253"/>
    </location>
</feature>
<organism evidence="5 6">
    <name type="scientific">Sinanodonta woodiana</name>
    <name type="common">Chinese pond mussel</name>
    <name type="synonym">Anodonta woodiana</name>
    <dbReference type="NCBI Taxonomy" id="1069815"/>
    <lineage>
        <taxon>Eukaryota</taxon>
        <taxon>Metazoa</taxon>
        <taxon>Spiralia</taxon>
        <taxon>Lophotrochozoa</taxon>
        <taxon>Mollusca</taxon>
        <taxon>Bivalvia</taxon>
        <taxon>Autobranchia</taxon>
        <taxon>Heteroconchia</taxon>
        <taxon>Palaeoheterodonta</taxon>
        <taxon>Unionida</taxon>
        <taxon>Unionoidea</taxon>
        <taxon>Unionidae</taxon>
        <taxon>Unioninae</taxon>
        <taxon>Sinanodonta</taxon>
    </lineage>
</organism>
<gene>
    <name evidence="5" type="ORF">ACJMK2_007149</name>
</gene>
<dbReference type="PANTHER" id="PTHR12687">
    <property type="entry name" value="NUCLEOLAR COMPLEX 2 AND RAD4-RELATED"/>
    <property type="match status" value="1"/>
</dbReference>
<feature type="region of interest" description="Disordered" evidence="4">
    <location>
        <begin position="177"/>
        <end position="301"/>
    </location>
</feature>
<evidence type="ECO:0000313" key="5">
    <source>
        <dbReference type="EMBL" id="KAL3861063.1"/>
    </source>
</evidence>
<comment type="similarity">
    <text evidence="2">Belongs to the NOC2 family.</text>
</comment>
<feature type="compositionally biased region" description="Basic and acidic residues" evidence="4">
    <location>
        <begin position="214"/>
        <end position="236"/>
    </location>
</feature>
<protein>
    <submittedName>
        <fullName evidence="5">Uncharacterized protein</fullName>
    </submittedName>
</protein>
<evidence type="ECO:0000256" key="4">
    <source>
        <dbReference type="SAM" id="MobiDB-lite"/>
    </source>
</evidence>
<dbReference type="Pfam" id="PF03715">
    <property type="entry name" value="Noc2"/>
    <property type="match status" value="1"/>
</dbReference>
<dbReference type="AlphaFoldDB" id="A0ABD3VJ51"/>
<feature type="compositionally biased region" description="Acidic residues" evidence="4">
    <location>
        <begin position="260"/>
        <end position="285"/>
    </location>
</feature>
<dbReference type="GO" id="GO:0005634">
    <property type="term" value="C:nucleus"/>
    <property type="evidence" value="ECO:0007669"/>
    <property type="project" value="UniProtKB-SubCell"/>
</dbReference>
<dbReference type="Proteomes" id="UP001634394">
    <property type="component" value="Unassembled WGS sequence"/>
</dbReference>
<keyword evidence="3" id="KW-0539">Nucleus</keyword>
<dbReference type="PANTHER" id="PTHR12687:SF4">
    <property type="entry name" value="NUCLEOLAR COMPLEX PROTEIN 2 HOMOLOG"/>
    <property type="match status" value="1"/>
</dbReference>
<evidence type="ECO:0000256" key="2">
    <source>
        <dbReference type="ARBA" id="ARBA00005907"/>
    </source>
</evidence>